<dbReference type="InterPro" id="IPR007577">
    <property type="entry name" value="GlycoTrfase_DXD_sugar-bd_CS"/>
</dbReference>
<dbReference type="GO" id="GO:0000009">
    <property type="term" value="F:alpha-1,6-mannosyltransferase activity"/>
    <property type="evidence" value="ECO:0007669"/>
    <property type="project" value="InterPro"/>
</dbReference>
<comment type="similarity">
    <text evidence="1">Belongs to the glycosyltransferase 32 family.</text>
</comment>
<reference evidence="3" key="1">
    <citation type="submission" date="2020-10" db="EMBL/GenBank/DDBJ databases">
        <title>Genome Sequence of Monilinia vaccinii-corymbosi Sheds Light on Mummy Berry Disease Infection of Blueberry and Mating Type.</title>
        <authorList>
            <person name="Yow A.G."/>
            <person name="Zhang Y."/>
            <person name="Bansal K."/>
            <person name="Eacker S.M."/>
            <person name="Sullivan S."/>
            <person name="Liachko I."/>
            <person name="Cubeta M.A."/>
            <person name="Rollins J.A."/>
            <person name="Ashrafi H."/>
        </authorList>
    </citation>
    <scope>NUCLEOTIDE SEQUENCE</scope>
    <source>
        <strain evidence="3">RL-1</strain>
    </source>
</reference>
<dbReference type="Gene3D" id="3.90.550.20">
    <property type="match status" value="1"/>
</dbReference>
<dbReference type="PANTHER" id="PTHR31834">
    <property type="entry name" value="INITIATION-SPECIFIC ALPHA-1,6-MANNOSYLTRANSFERASE"/>
    <property type="match status" value="1"/>
</dbReference>
<accession>A0A8A3PF79</accession>
<gene>
    <name evidence="3" type="ORF">DSL72_005275</name>
</gene>
<dbReference type="PANTHER" id="PTHR31834:SF8">
    <property type="entry name" value="TRANSFERASE, PUTATIVE (AFU_ORTHOLOGUE AFUA_6G14040)-RELATED"/>
    <property type="match status" value="1"/>
</dbReference>
<evidence type="ECO:0000256" key="2">
    <source>
        <dbReference type="SAM" id="MobiDB-lite"/>
    </source>
</evidence>
<dbReference type="InterPro" id="IPR029044">
    <property type="entry name" value="Nucleotide-diphossugar_trans"/>
</dbReference>
<keyword evidence="4" id="KW-1185">Reference proteome</keyword>
<dbReference type="Pfam" id="PF04488">
    <property type="entry name" value="Gly_transf_sug"/>
    <property type="match status" value="1"/>
</dbReference>
<dbReference type="Proteomes" id="UP000672032">
    <property type="component" value="Chromosome 4"/>
</dbReference>
<evidence type="ECO:0000256" key="1">
    <source>
        <dbReference type="ARBA" id="ARBA00009003"/>
    </source>
</evidence>
<evidence type="ECO:0000313" key="3">
    <source>
        <dbReference type="EMBL" id="QSZ33704.1"/>
    </source>
</evidence>
<protein>
    <recommendedName>
        <fullName evidence="5">Glycosyltransferase family 32 protein</fullName>
    </recommendedName>
</protein>
<dbReference type="OrthoDB" id="409543at2759"/>
<organism evidence="3 4">
    <name type="scientific">Monilinia vaccinii-corymbosi</name>
    <dbReference type="NCBI Taxonomy" id="61207"/>
    <lineage>
        <taxon>Eukaryota</taxon>
        <taxon>Fungi</taxon>
        <taxon>Dikarya</taxon>
        <taxon>Ascomycota</taxon>
        <taxon>Pezizomycotina</taxon>
        <taxon>Leotiomycetes</taxon>
        <taxon>Helotiales</taxon>
        <taxon>Sclerotiniaceae</taxon>
        <taxon>Monilinia</taxon>
    </lineage>
</organism>
<dbReference type="GO" id="GO:0000136">
    <property type="term" value="C:mannan polymerase complex"/>
    <property type="evidence" value="ECO:0007669"/>
    <property type="project" value="TreeGrafter"/>
</dbReference>
<feature type="region of interest" description="Disordered" evidence="2">
    <location>
        <begin position="44"/>
        <end position="101"/>
    </location>
</feature>
<dbReference type="SUPFAM" id="SSF53448">
    <property type="entry name" value="Nucleotide-diphospho-sugar transferases"/>
    <property type="match status" value="1"/>
</dbReference>
<sequence length="414" mass="47082">MNRQILNSRTLTTACAIVFLTFCLWQLSSTKRFFDSETIIFEPPKSTTTNQGYGAGSAKPAAQPPSAPKINDSKPPTPTTTRVSTTPSAKPPPKVHTNRQGFPKKIWHKHGPKGINEETMKWVKSWTERNPSYRQEILSDATSDTFVLENFADRPDILYVYYTLTVPILRADLVRYLILYAQGGLWADLDAECLVPIDNWIPREFQDKEINMVVGMEFDFGWRNDGFFHDQFNSWSLMAKPGTKHLEVIINDALARIRKEAADHNVELRDFKMEMVSDVVDVTGPKAMTNAIIKSLSAQLGEQLDDRNISSTKLKKPTLLGDVLILPGGAMAALQNGMPKDEGEYLVSHHYSGSWKNKDGGETVEEKKEEKKPEEKKEEEKKPEEKKEEEKKPEEKKEEKKPEEKKEEEKKQGN</sequence>
<dbReference type="EMBL" id="CP063408">
    <property type="protein sequence ID" value="QSZ33704.1"/>
    <property type="molecule type" value="Genomic_DNA"/>
</dbReference>
<dbReference type="AlphaFoldDB" id="A0A8A3PF79"/>
<dbReference type="GO" id="GO:0006487">
    <property type="term" value="P:protein N-linked glycosylation"/>
    <property type="evidence" value="ECO:0007669"/>
    <property type="project" value="TreeGrafter"/>
</dbReference>
<evidence type="ECO:0008006" key="5">
    <source>
        <dbReference type="Google" id="ProtNLM"/>
    </source>
</evidence>
<name>A0A8A3PF79_9HELO</name>
<feature type="region of interest" description="Disordered" evidence="2">
    <location>
        <begin position="351"/>
        <end position="414"/>
    </location>
</feature>
<dbReference type="InterPro" id="IPR039367">
    <property type="entry name" value="Och1-like"/>
</dbReference>
<proteinExistence type="inferred from homology"/>
<evidence type="ECO:0000313" key="4">
    <source>
        <dbReference type="Proteomes" id="UP000672032"/>
    </source>
</evidence>
<feature type="compositionally biased region" description="Basic and acidic residues" evidence="2">
    <location>
        <begin position="356"/>
        <end position="414"/>
    </location>
</feature>